<organism evidence="1 2">
    <name type="scientific">Vreelandella lionensis</name>
    <dbReference type="NCBI Taxonomy" id="1144478"/>
    <lineage>
        <taxon>Bacteria</taxon>
        <taxon>Pseudomonadati</taxon>
        <taxon>Pseudomonadota</taxon>
        <taxon>Gammaproteobacteria</taxon>
        <taxon>Oceanospirillales</taxon>
        <taxon>Halomonadaceae</taxon>
        <taxon>Vreelandella</taxon>
    </lineage>
</organism>
<keyword evidence="2" id="KW-1185">Reference proteome</keyword>
<accession>A0ABW8BMX6</accession>
<evidence type="ECO:0000313" key="2">
    <source>
        <dbReference type="Proteomes" id="UP001614338"/>
    </source>
</evidence>
<name>A0ABW8BMX6_9GAMM</name>
<sequence length="88" mass="9846">MTEVKGQWHPKLYEAASNQLSELYSIHPDAEQQGIYLVLWFGAEEKVAGKAKHQISDAMALQAEIESFLPSELQGLIDVFVLDVSKKT</sequence>
<evidence type="ECO:0000313" key="1">
    <source>
        <dbReference type="EMBL" id="MFI8748570.1"/>
    </source>
</evidence>
<comment type="caution">
    <text evidence="1">The sequence shown here is derived from an EMBL/GenBank/DDBJ whole genome shotgun (WGS) entry which is preliminary data.</text>
</comment>
<dbReference type="EMBL" id="JBITWC010000002">
    <property type="protein sequence ID" value="MFI8748570.1"/>
    <property type="molecule type" value="Genomic_DNA"/>
</dbReference>
<gene>
    <name evidence="1" type="ORF">ACIGG6_00985</name>
</gene>
<protein>
    <submittedName>
        <fullName evidence="1">Uncharacterized protein</fullName>
    </submittedName>
</protein>
<proteinExistence type="predicted"/>
<dbReference type="Proteomes" id="UP001614338">
    <property type="component" value="Unassembled WGS sequence"/>
</dbReference>
<reference evidence="1 2" key="1">
    <citation type="submission" date="2024-10" db="EMBL/GenBank/DDBJ databases">
        <title>The Natural Products Discovery Center: Release of the First 8490 Sequenced Strains for Exploring Actinobacteria Biosynthetic Diversity.</title>
        <authorList>
            <person name="Kalkreuter E."/>
            <person name="Kautsar S.A."/>
            <person name="Yang D."/>
            <person name="Bader C.D."/>
            <person name="Teijaro C.N."/>
            <person name="Fluegel L."/>
            <person name="Davis C.M."/>
            <person name="Simpson J.R."/>
            <person name="Lauterbach L."/>
            <person name="Steele A.D."/>
            <person name="Gui C."/>
            <person name="Meng S."/>
            <person name="Li G."/>
            <person name="Viehrig K."/>
            <person name="Ye F."/>
            <person name="Su P."/>
            <person name="Kiefer A.F."/>
            <person name="Nichols A."/>
            <person name="Cepeda A.J."/>
            <person name="Yan W."/>
            <person name="Fan B."/>
            <person name="Jiang Y."/>
            <person name="Adhikari A."/>
            <person name="Zheng C.-J."/>
            <person name="Schuster L."/>
            <person name="Cowan T.M."/>
            <person name="Smanski M.J."/>
            <person name="Chevrette M.G."/>
            <person name="De Carvalho L.P.S."/>
            <person name="Shen B."/>
        </authorList>
    </citation>
    <scope>NUCLEOTIDE SEQUENCE [LARGE SCALE GENOMIC DNA]</scope>
    <source>
        <strain evidence="1 2">NPDC077409</strain>
    </source>
</reference>
<dbReference type="RefSeq" id="WP_399841358.1">
    <property type="nucleotide sequence ID" value="NZ_JBITWC010000002.1"/>
</dbReference>